<dbReference type="OrthoDB" id="2282550at2"/>
<protein>
    <recommendedName>
        <fullName evidence="1">DUF5067 domain-containing protein</fullName>
    </recommendedName>
</protein>
<dbReference type="EMBL" id="CP014873">
    <property type="protein sequence ID" value="ANK61488.1"/>
    <property type="molecule type" value="Genomic_DNA"/>
</dbReference>
<dbReference type="RefSeq" id="WP_068222288.1">
    <property type="nucleotide sequence ID" value="NZ_CP014873.1"/>
</dbReference>
<keyword evidence="3" id="KW-1185">Reference proteome</keyword>
<name>A0A192GZM2_9LACO</name>
<feature type="domain" description="DUF5067" evidence="1">
    <location>
        <begin position="178"/>
        <end position="289"/>
    </location>
</feature>
<evidence type="ECO:0000313" key="3">
    <source>
        <dbReference type="Proteomes" id="UP000078582"/>
    </source>
</evidence>
<evidence type="ECO:0000313" key="2">
    <source>
        <dbReference type="EMBL" id="ANK61488.1"/>
    </source>
</evidence>
<gene>
    <name evidence="2" type="ORF">AYR53_01150</name>
</gene>
<dbReference type="Gene3D" id="2.60.40.1240">
    <property type="match status" value="1"/>
</dbReference>
<dbReference type="Pfam" id="PF16729">
    <property type="entry name" value="DUF5067"/>
    <property type="match status" value="1"/>
</dbReference>
<sequence length="309" mass="33715">MNWGKKNMRKSLTLLTAVLSMGLLLGGCGKQSQKNQTKAESTSLASKQHLSNFQLQQKYVALTDAAMKPVNLINQQTDSSNQKLSASLTSTKQKVQKIQKELRANQNNPKLTKSLQHYAKTILTLVSSVGSSNNNSYSTSFTKLNTEAHDIAKTDFNNEIPDSLQNSLNYQAENNTYASGNIINTKGFRITFTKIQIVSDDSNGKVVLFNYTYHNKHKTATTPQTDLNKYGVFQQNGVDLSTGTPASSYISSNSNYSTAAQQATTAVEPGKTVTAVASIELKDDKAAVNYEGNNPSTHKSIGTITIKLQ</sequence>
<dbReference type="PROSITE" id="PS51257">
    <property type="entry name" value="PROKAR_LIPOPROTEIN"/>
    <property type="match status" value="1"/>
</dbReference>
<organism evidence="2 3">
    <name type="scientific">Loigolactobacillus backii</name>
    <dbReference type="NCBI Taxonomy" id="375175"/>
    <lineage>
        <taxon>Bacteria</taxon>
        <taxon>Bacillati</taxon>
        <taxon>Bacillota</taxon>
        <taxon>Bacilli</taxon>
        <taxon>Lactobacillales</taxon>
        <taxon>Lactobacillaceae</taxon>
        <taxon>Loigolactobacillus</taxon>
    </lineage>
</organism>
<dbReference type="InterPro" id="IPR031989">
    <property type="entry name" value="DUF5067"/>
</dbReference>
<reference evidence="2 3" key="1">
    <citation type="submission" date="2016-03" db="EMBL/GenBank/DDBJ databases">
        <title>Pediococcus and Lactobacillus from brewery environment - whole genome sequencing and assembly.</title>
        <authorList>
            <person name="Behr J."/>
            <person name="Geissler A.J."/>
            <person name="Vogel R.F."/>
        </authorList>
    </citation>
    <scope>NUCLEOTIDE SEQUENCE [LARGE SCALE GENOMIC DNA]</scope>
    <source>
        <strain evidence="2 3">TMW 1.1989</strain>
    </source>
</reference>
<dbReference type="GeneID" id="42980843"/>
<dbReference type="AlphaFoldDB" id="A0A192GZM2"/>
<dbReference type="KEGG" id="lbt:AYR52_00365"/>
<dbReference type="STRING" id="375175.AYR53_01150"/>
<evidence type="ECO:0000259" key="1">
    <source>
        <dbReference type="Pfam" id="PF16729"/>
    </source>
</evidence>
<dbReference type="InterPro" id="IPR029050">
    <property type="entry name" value="Immunoprotect_excell_Ig-like"/>
</dbReference>
<accession>A0A192GZM2</accession>
<dbReference type="Proteomes" id="UP000078582">
    <property type="component" value="Chromosome"/>
</dbReference>
<proteinExistence type="predicted"/>